<evidence type="ECO:0000313" key="8">
    <source>
        <dbReference type="Proteomes" id="UP001357485"/>
    </source>
</evidence>
<proteinExistence type="inferred from homology"/>
<comment type="caution">
    <text evidence="7">The sequence shown here is derived from an EMBL/GenBank/DDBJ whole genome shotgun (WGS) entry which is preliminary data.</text>
</comment>
<gene>
    <name evidence="5 7" type="primary">USB1</name>
    <name evidence="7" type="ORF">LTR16_003670</name>
</gene>
<dbReference type="PANTHER" id="PTHR13522">
    <property type="entry name" value="U6 SNRNA PHOSPHODIESTERASE 1"/>
    <property type="match status" value="1"/>
</dbReference>
<keyword evidence="4 5" id="KW-0539">Nucleus</keyword>
<comment type="similarity">
    <text evidence="5">Belongs to the 2H phosphoesterase superfamily. USB1 family.</text>
</comment>
<evidence type="ECO:0000313" key="7">
    <source>
        <dbReference type="EMBL" id="KAK5256262.1"/>
    </source>
</evidence>
<comment type="function">
    <text evidence="5">Phosphodiesterase responsible for the U6 snRNA 3' end processing. Acts as an exoribonuclease (RNase) responsible for trimming the poly(U) tract of the last nucleotides in the pre-U6 snRNA molecule, leading to the formation of mature U6 snRNA.</text>
</comment>
<dbReference type="Pfam" id="PF09749">
    <property type="entry name" value="HVSL"/>
    <property type="match status" value="1"/>
</dbReference>
<evidence type="ECO:0000256" key="4">
    <source>
        <dbReference type="ARBA" id="ARBA00023242"/>
    </source>
</evidence>
<evidence type="ECO:0000256" key="2">
    <source>
        <dbReference type="ARBA" id="ARBA00022801"/>
    </source>
</evidence>
<dbReference type="EMBL" id="JAVRRA010008615">
    <property type="protein sequence ID" value="KAK5256262.1"/>
    <property type="molecule type" value="Genomic_DNA"/>
</dbReference>
<dbReference type="HAMAP" id="MF_03040">
    <property type="entry name" value="USB1"/>
    <property type="match status" value="1"/>
</dbReference>
<keyword evidence="8" id="KW-1185">Reference proteome</keyword>
<evidence type="ECO:0000256" key="6">
    <source>
        <dbReference type="SAM" id="MobiDB-lite"/>
    </source>
</evidence>
<dbReference type="Proteomes" id="UP001357485">
    <property type="component" value="Unassembled WGS sequence"/>
</dbReference>
<dbReference type="GO" id="GO:0004527">
    <property type="term" value="F:exonuclease activity"/>
    <property type="evidence" value="ECO:0007669"/>
    <property type="project" value="UniProtKB-KW"/>
</dbReference>
<dbReference type="EC" id="3.1.4.-" evidence="5"/>
<evidence type="ECO:0000256" key="1">
    <source>
        <dbReference type="ARBA" id="ARBA00022722"/>
    </source>
</evidence>
<name>A0ABR0LXR2_9PEZI</name>
<organism evidence="7 8">
    <name type="scientific">Cryomyces antarcticus</name>
    <dbReference type="NCBI Taxonomy" id="329879"/>
    <lineage>
        <taxon>Eukaryota</taxon>
        <taxon>Fungi</taxon>
        <taxon>Dikarya</taxon>
        <taxon>Ascomycota</taxon>
        <taxon>Pezizomycotina</taxon>
        <taxon>Dothideomycetes</taxon>
        <taxon>Dothideomycetes incertae sedis</taxon>
        <taxon>Cryomyces</taxon>
    </lineage>
</organism>
<feature type="active site" description="Proton donor/acceptor" evidence="5">
    <location>
        <position position="141"/>
    </location>
</feature>
<feature type="region of interest" description="Disordered" evidence="6">
    <location>
        <begin position="1"/>
        <end position="71"/>
    </location>
</feature>
<evidence type="ECO:0000256" key="3">
    <source>
        <dbReference type="ARBA" id="ARBA00023239"/>
    </source>
</evidence>
<dbReference type="PANTHER" id="PTHR13522:SF3">
    <property type="entry name" value="U6 SNRNA PHOSPHODIESTERASE 1"/>
    <property type="match status" value="1"/>
</dbReference>
<feature type="region of interest" description="Disordered" evidence="6">
    <location>
        <begin position="233"/>
        <end position="285"/>
    </location>
</feature>
<dbReference type="Gene3D" id="3.90.1140.10">
    <property type="entry name" value="Cyclic phosphodiesterase"/>
    <property type="match status" value="1"/>
</dbReference>
<comment type="subcellular location">
    <subcellularLocation>
        <location evidence="5">Nucleus</location>
    </subcellularLocation>
</comment>
<reference evidence="7 8" key="1">
    <citation type="submission" date="2023-08" db="EMBL/GenBank/DDBJ databases">
        <title>Black Yeasts Isolated from many extreme environments.</title>
        <authorList>
            <person name="Coleine C."/>
            <person name="Stajich J.E."/>
            <person name="Selbmann L."/>
        </authorList>
    </citation>
    <scope>NUCLEOTIDE SEQUENCE [LARGE SCALE GENOMIC DNA]</scope>
    <source>
        <strain evidence="7 8">CCFEE 536</strain>
    </source>
</reference>
<keyword evidence="7" id="KW-0269">Exonuclease</keyword>
<keyword evidence="2 5" id="KW-0378">Hydrolase</keyword>
<dbReference type="InterPro" id="IPR027521">
    <property type="entry name" value="Usb1"/>
</dbReference>
<sequence length="351" mass="37791">MPLVDYSDSEGELLPPARSLKKRKLDSPPPSSDASRPSVSALPPLPSSFHDLYSSTPRLSTRDDPALHGGRKRLVPHVEGNWAAHVYLEWHPDATETEKLQNLISAAHSPDPSTTLPSPPQPQPTIHPLLTNDLGVALPLHISLSRPLALQTDQKDAFLASITSALAHSGVTPFAVSATSLAWHPNDDSSRYFLVLRLARSVGDALNRLLEASNDVAARFGLHGLYAVENAKRKDGEEEGDSISSHNLSSKPAPARRQKGTIPAKPADLYSQPATAKPAPPQHQDRTDAFHISVAWSLSPMTDLSTPAVQPTPLAPQMPAIRFSEVKVRIGRDVSVVPLGGRRDEGRGILG</sequence>
<feature type="active site" description="Proton donor/acceptor" evidence="5">
    <location>
        <position position="291"/>
    </location>
</feature>
<accession>A0ABR0LXR2</accession>
<feature type="region of interest" description="Disordered" evidence="6">
    <location>
        <begin position="107"/>
        <end position="127"/>
    </location>
</feature>
<keyword evidence="3" id="KW-0456">Lyase</keyword>
<protein>
    <recommendedName>
        <fullName evidence="5">U6 snRNA phosphodiesterase</fullName>
        <ecNumber evidence="5">3.1.4.-</ecNumber>
    </recommendedName>
</protein>
<keyword evidence="1 5" id="KW-0540">Nuclease</keyword>
<feature type="compositionally biased region" description="Low complexity" evidence="6">
    <location>
        <begin position="32"/>
        <end position="42"/>
    </location>
</feature>
<evidence type="ECO:0000256" key="5">
    <source>
        <dbReference type="HAMAP-Rule" id="MF_03040"/>
    </source>
</evidence>